<dbReference type="Proteomes" id="UP001205311">
    <property type="component" value="Unassembled WGS sequence"/>
</dbReference>
<feature type="compositionally biased region" description="Basic and acidic residues" evidence="1">
    <location>
        <begin position="50"/>
        <end position="64"/>
    </location>
</feature>
<dbReference type="EMBL" id="JAMTCP010000054">
    <property type="protein sequence ID" value="MCP2262022.1"/>
    <property type="molecule type" value="Genomic_DNA"/>
</dbReference>
<evidence type="ECO:0000313" key="2">
    <source>
        <dbReference type="EMBL" id="MCP2262022.1"/>
    </source>
</evidence>
<accession>A0ABT1I2M1</accession>
<proteinExistence type="predicted"/>
<sequence>MCLVSEARCGRRVGCGAVRQHPDRRPEALPLPQTAERRAGRLADQGAQPRRGEGHLRRERVQPVDVRAAREDVCHACIDRGDGAEDASQFGPQGRQVRLLPQGVEQPAHGALIKT</sequence>
<protein>
    <submittedName>
        <fullName evidence="2">Uncharacterized protein</fullName>
    </submittedName>
</protein>
<evidence type="ECO:0000313" key="3">
    <source>
        <dbReference type="Proteomes" id="UP001205311"/>
    </source>
</evidence>
<evidence type="ECO:0000256" key="1">
    <source>
        <dbReference type="SAM" id="MobiDB-lite"/>
    </source>
</evidence>
<feature type="region of interest" description="Disordered" evidence="1">
    <location>
        <begin position="18"/>
        <end position="64"/>
    </location>
</feature>
<keyword evidence="3" id="KW-1185">Reference proteome</keyword>
<reference evidence="2 3" key="1">
    <citation type="submission" date="2022-06" db="EMBL/GenBank/DDBJ databases">
        <title>Genomic Encyclopedia of Archaeal and Bacterial Type Strains, Phase II (KMG-II): from individual species to whole genera.</title>
        <authorList>
            <person name="Goeker M."/>
        </authorList>
    </citation>
    <scope>NUCLEOTIDE SEQUENCE [LARGE SCALE GENOMIC DNA]</scope>
    <source>
        <strain evidence="2 3">DSM 40477</strain>
    </source>
</reference>
<comment type="caution">
    <text evidence="2">The sequence shown here is derived from an EMBL/GenBank/DDBJ whole genome shotgun (WGS) entry which is preliminary data.</text>
</comment>
<gene>
    <name evidence="2" type="ORF">LX15_005753</name>
</gene>
<name>A0ABT1I2M1_STRSD</name>
<organism evidence="2 3">
    <name type="scientific">Streptoalloteichus tenebrarius (strain ATCC 17920 / DSM 40477 / JCM 4838 / CBS 697.72 / NBRC 16177 / NCIMB 11028 / NRRL B-12390 / A12253. 1 / ISP 5477)</name>
    <name type="common">Streptomyces tenebrarius</name>
    <dbReference type="NCBI Taxonomy" id="1933"/>
    <lineage>
        <taxon>Bacteria</taxon>
        <taxon>Bacillati</taxon>
        <taxon>Actinomycetota</taxon>
        <taxon>Actinomycetes</taxon>
        <taxon>Pseudonocardiales</taxon>
        <taxon>Pseudonocardiaceae</taxon>
        <taxon>Streptoalloteichus</taxon>
    </lineage>
</organism>